<comment type="caution">
    <text evidence="12">The sequence shown here is derived from an EMBL/GenBank/DDBJ whole genome shotgun (WGS) entry which is preliminary data.</text>
</comment>
<evidence type="ECO:0000256" key="10">
    <source>
        <dbReference type="SAM" id="Phobius"/>
    </source>
</evidence>
<keyword evidence="7" id="KW-0325">Glycoprotein</keyword>
<feature type="transmembrane region" description="Helical" evidence="10">
    <location>
        <begin position="660"/>
        <end position="679"/>
    </location>
</feature>
<dbReference type="InterPro" id="IPR005629">
    <property type="entry name" value="Skn1/Kre6/Sbg1"/>
</dbReference>
<protein>
    <recommendedName>
        <fullName evidence="11">GH16 domain-containing protein</fullName>
    </recommendedName>
</protein>
<dbReference type="OrthoDB" id="412647at2759"/>
<evidence type="ECO:0000256" key="3">
    <source>
        <dbReference type="ARBA" id="ARBA00022692"/>
    </source>
</evidence>
<dbReference type="PANTHER" id="PTHR31361:SF1">
    <property type="entry name" value="BETA-GLUCAN SYNTHESIS-ASSOCIATED PROTEIN KRE6-RELATED"/>
    <property type="match status" value="1"/>
</dbReference>
<dbReference type="CDD" id="cd00055">
    <property type="entry name" value="EGF_Lam"/>
    <property type="match status" value="1"/>
</dbReference>
<organism evidence="12 13">
    <name type="scientific">Triparma strigata</name>
    <dbReference type="NCBI Taxonomy" id="1606541"/>
    <lineage>
        <taxon>Eukaryota</taxon>
        <taxon>Sar</taxon>
        <taxon>Stramenopiles</taxon>
        <taxon>Ochrophyta</taxon>
        <taxon>Bolidophyceae</taxon>
        <taxon>Parmales</taxon>
        <taxon>Triparmaceae</taxon>
        <taxon>Triparma</taxon>
    </lineage>
</organism>
<evidence type="ECO:0000256" key="6">
    <source>
        <dbReference type="ARBA" id="ARBA00023136"/>
    </source>
</evidence>
<evidence type="ECO:0000313" key="13">
    <source>
        <dbReference type="Proteomes" id="UP001165085"/>
    </source>
</evidence>
<feature type="domain" description="GH16" evidence="11">
    <location>
        <begin position="133"/>
        <end position="556"/>
    </location>
</feature>
<keyword evidence="5 10" id="KW-1133">Transmembrane helix</keyword>
<reference evidence="13" key="1">
    <citation type="journal article" date="2023" name="Commun. Biol.">
        <title>Genome analysis of Parmales, the sister group of diatoms, reveals the evolutionary specialization of diatoms from phago-mixotrophs to photoautotrophs.</title>
        <authorList>
            <person name="Ban H."/>
            <person name="Sato S."/>
            <person name="Yoshikawa S."/>
            <person name="Yamada K."/>
            <person name="Nakamura Y."/>
            <person name="Ichinomiya M."/>
            <person name="Sato N."/>
            <person name="Blanc-Mathieu R."/>
            <person name="Endo H."/>
            <person name="Kuwata A."/>
            <person name="Ogata H."/>
        </authorList>
    </citation>
    <scope>NUCLEOTIDE SEQUENCE [LARGE SCALE GENOMIC DNA]</scope>
    <source>
        <strain evidence="13">NIES 3701</strain>
    </source>
</reference>
<dbReference type="PANTHER" id="PTHR31361">
    <property type="entry name" value="BETA-GLUCAN SYNTHESIS-ASSOCIATED PROTEIN KRE6-RELATED"/>
    <property type="match status" value="1"/>
</dbReference>
<dbReference type="SUPFAM" id="SSF49899">
    <property type="entry name" value="Concanavalin A-like lectins/glucanases"/>
    <property type="match status" value="1"/>
</dbReference>
<dbReference type="Pfam" id="PF03935">
    <property type="entry name" value="SKN1_KRE6_Sbg1"/>
    <property type="match status" value="1"/>
</dbReference>
<dbReference type="Proteomes" id="UP001165085">
    <property type="component" value="Unassembled WGS sequence"/>
</dbReference>
<dbReference type="AlphaFoldDB" id="A0A9W7B421"/>
<dbReference type="GO" id="GO:0071555">
    <property type="term" value="P:cell wall organization"/>
    <property type="evidence" value="ECO:0007669"/>
    <property type="project" value="UniProtKB-KW"/>
</dbReference>
<evidence type="ECO:0000256" key="2">
    <source>
        <dbReference type="ARBA" id="ARBA00010962"/>
    </source>
</evidence>
<keyword evidence="8" id="KW-0961">Cell wall biogenesis/degradation</keyword>
<dbReference type="GO" id="GO:0015926">
    <property type="term" value="F:glucosidase activity"/>
    <property type="evidence" value="ECO:0007669"/>
    <property type="project" value="TreeGrafter"/>
</dbReference>
<keyword evidence="13" id="KW-1185">Reference proteome</keyword>
<accession>A0A9W7B421</accession>
<keyword evidence="4" id="KW-0735">Signal-anchor</keyword>
<dbReference type="EMBL" id="BRXY01000282">
    <property type="protein sequence ID" value="GMH83502.1"/>
    <property type="molecule type" value="Genomic_DNA"/>
</dbReference>
<evidence type="ECO:0000256" key="5">
    <source>
        <dbReference type="ARBA" id="ARBA00022989"/>
    </source>
</evidence>
<dbReference type="InterPro" id="IPR000757">
    <property type="entry name" value="Beta-glucanase-like"/>
</dbReference>
<dbReference type="Gene3D" id="2.60.120.200">
    <property type="match status" value="1"/>
</dbReference>
<evidence type="ECO:0000256" key="1">
    <source>
        <dbReference type="ARBA" id="ARBA00004606"/>
    </source>
</evidence>
<comment type="similarity">
    <text evidence="2">Belongs to the SKN1/KRE6 family.</text>
</comment>
<name>A0A9W7B421_9STRA</name>
<comment type="subcellular location">
    <subcellularLocation>
        <location evidence="1">Membrane</location>
        <topology evidence="1">Single-pass type II membrane protein</topology>
    </subcellularLocation>
</comment>
<sequence length="708" mass="78645">MRIFPENLCSALDLRFGGEGLIGDEDERPKGSHVPSTASKLIYTFNRVITIAVLLLLQCLATVHGSWIDPSTPEGFHSILVPHPHQYFAPRHPKKEKKKVPESGSPTESPTESPTMQPTPMPPFHSKAPTQSPTYAPTATPTPDVKPFVSFDLVMSDEFDVDSRTFQDGIDPMWTALNKNDYTNNALHFYGDDHAFTKDGHLNIRTSATKTEVVGFNDLTLKKQHDVKYFKSAMLQSWNKFCFTGGLIEAEVVLPGRSDVGGLWPAFWLLGNLARHTYVGSSNNIWPWSQTACDPKHIDAQKLSACLKTSHYGMTQGVGRGAPEIDIFEVQPGPVKHNTEQFVQMSVGQPFASHSLQVAPGKSFKRPGPGNWPGPGEWYENPKLKFGPESCMNIAFYGTYNHFAAAPSTSYDYWSDAISQNRQLSEKHFTGGHKFKLHWEPPSEMHGDGFINWYIDDDLILGINGTSIKGPEGAEIPSEPSYILLNTAISKDWGFPKSCPEGCSCKDYDCESAEWEKTCGFSPGFCDMLKATEEGYDEPGANYKVNYIRLYQDKENPVHKVGCSTPERPTRRWIEGNAKSYTREEDTVPLKKVPRGGGKCDVESIDACGGDYFGLCESGRCMCQPGRTGPHCLSVDGHDDVIWDIQDKVEDLRITAPVTAAPFVILTSIIVAGALAVFWEGRQRRRRNKNGYEEIIEIVGGDDDAEKI</sequence>
<dbReference type="GO" id="GO:0006078">
    <property type="term" value="P:(1-&gt;6)-beta-D-glucan biosynthetic process"/>
    <property type="evidence" value="ECO:0007669"/>
    <property type="project" value="TreeGrafter"/>
</dbReference>
<feature type="compositionally biased region" description="Low complexity" evidence="9">
    <location>
        <begin position="128"/>
        <end position="141"/>
    </location>
</feature>
<proteinExistence type="inferred from homology"/>
<evidence type="ECO:0000256" key="8">
    <source>
        <dbReference type="ARBA" id="ARBA00023316"/>
    </source>
</evidence>
<evidence type="ECO:0000259" key="11">
    <source>
        <dbReference type="PROSITE" id="PS51762"/>
    </source>
</evidence>
<gene>
    <name evidence="12" type="ORF">TrST_g7117</name>
</gene>
<feature type="compositionally biased region" description="Low complexity" evidence="9">
    <location>
        <begin position="102"/>
        <end position="116"/>
    </location>
</feature>
<dbReference type="PROSITE" id="PS51762">
    <property type="entry name" value="GH16_2"/>
    <property type="match status" value="1"/>
</dbReference>
<keyword evidence="3 10" id="KW-0812">Transmembrane</keyword>
<evidence type="ECO:0000256" key="4">
    <source>
        <dbReference type="ARBA" id="ARBA00022968"/>
    </source>
</evidence>
<feature type="region of interest" description="Disordered" evidence="9">
    <location>
        <begin position="87"/>
        <end position="141"/>
    </location>
</feature>
<dbReference type="InterPro" id="IPR002049">
    <property type="entry name" value="LE_dom"/>
</dbReference>
<evidence type="ECO:0000256" key="9">
    <source>
        <dbReference type="SAM" id="MobiDB-lite"/>
    </source>
</evidence>
<dbReference type="GO" id="GO:0005886">
    <property type="term" value="C:plasma membrane"/>
    <property type="evidence" value="ECO:0007669"/>
    <property type="project" value="TreeGrafter"/>
</dbReference>
<keyword evidence="6 10" id="KW-0472">Membrane</keyword>
<evidence type="ECO:0000256" key="7">
    <source>
        <dbReference type="ARBA" id="ARBA00023180"/>
    </source>
</evidence>
<evidence type="ECO:0000313" key="12">
    <source>
        <dbReference type="EMBL" id="GMH83502.1"/>
    </source>
</evidence>
<dbReference type="InterPro" id="IPR013320">
    <property type="entry name" value="ConA-like_dom_sf"/>
</dbReference>
<dbReference type="GO" id="GO:0005789">
    <property type="term" value="C:endoplasmic reticulum membrane"/>
    <property type="evidence" value="ECO:0007669"/>
    <property type="project" value="TreeGrafter"/>
</dbReference>